<dbReference type="GO" id="GO:0016020">
    <property type="term" value="C:membrane"/>
    <property type="evidence" value="ECO:0007669"/>
    <property type="project" value="UniProtKB-SubCell"/>
</dbReference>
<keyword evidence="2 5" id="KW-0812">Transmembrane</keyword>
<evidence type="ECO:0000256" key="2">
    <source>
        <dbReference type="ARBA" id="ARBA00022692"/>
    </source>
</evidence>
<dbReference type="Proteomes" id="UP000600365">
    <property type="component" value="Unassembled WGS sequence"/>
</dbReference>
<dbReference type="InterPro" id="IPR045863">
    <property type="entry name" value="CorA_TM1_TM2"/>
</dbReference>
<evidence type="ECO:0008006" key="8">
    <source>
        <dbReference type="Google" id="ProtNLM"/>
    </source>
</evidence>
<sequence>MNFNHVPELRWRFVYPTMLIATTALVTLVHLVFCKRRWL</sequence>
<dbReference type="SUPFAM" id="SSF144083">
    <property type="entry name" value="Magnesium transport protein CorA, transmembrane region"/>
    <property type="match status" value="1"/>
</dbReference>
<keyword evidence="4 5" id="KW-0472">Membrane</keyword>
<keyword evidence="7" id="KW-1185">Reference proteome</keyword>
<evidence type="ECO:0000256" key="1">
    <source>
        <dbReference type="ARBA" id="ARBA00004141"/>
    </source>
</evidence>
<name>A0A917Y9P6_9ACTN</name>
<evidence type="ECO:0000256" key="4">
    <source>
        <dbReference type="ARBA" id="ARBA00023136"/>
    </source>
</evidence>
<evidence type="ECO:0000313" key="6">
    <source>
        <dbReference type="EMBL" id="GGN81305.1"/>
    </source>
</evidence>
<keyword evidence="3 5" id="KW-1133">Transmembrane helix</keyword>
<dbReference type="AlphaFoldDB" id="A0A917Y9P6"/>
<proteinExistence type="predicted"/>
<comment type="subcellular location">
    <subcellularLocation>
        <location evidence="1">Membrane</location>
        <topology evidence="1">Multi-pass membrane protein</topology>
    </subcellularLocation>
</comment>
<organism evidence="6 7">
    <name type="scientific">Streptomyces albiflavescens</name>
    <dbReference type="NCBI Taxonomy" id="1623582"/>
    <lineage>
        <taxon>Bacteria</taxon>
        <taxon>Bacillati</taxon>
        <taxon>Actinomycetota</taxon>
        <taxon>Actinomycetes</taxon>
        <taxon>Kitasatosporales</taxon>
        <taxon>Streptomycetaceae</taxon>
        <taxon>Streptomyces</taxon>
    </lineage>
</organism>
<evidence type="ECO:0000256" key="5">
    <source>
        <dbReference type="SAM" id="Phobius"/>
    </source>
</evidence>
<accession>A0A917Y9P6</accession>
<comment type="caution">
    <text evidence="6">The sequence shown here is derived from an EMBL/GenBank/DDBJ whole genome shotgun (WGS) entry which is preliminary data.</text>
</comment>
<gene>
    <name evidence="6" type="ORF">GCM10011579_067700</name>
</gene>
<protein>
    <recommendedName>
        <fullName evidence="8">Magnesium transporter CorA</fullName>
    </recommendedName>
</protein>
<dbReference type="Gene3D" id="1.20.58.340">
    <property type="entry name" value="Magnesium transport protein CorA, transmembrane region"/>
    <property type="match status" value="1"/>
</dbReference>
<evidence type="ECO:0000313" key="7">
    <source>
        <dbReference type="Proteomes" id="UP000600365"/>
    </source>
</evidence>
<reference evidence="6 7" key="1">
    <citation type="journal article" date="2014" name="Int. J. Syst. Evol. Microbiol.">
        <title>Complete genome sequence of Corynebacterium casei LMG S-19264T (=DSM 44701T), isolated from a smear-ripened cheese.</title>
        <authorList>
            <consortium name="US DOE Joint Genome Institute (JGI-PGF)"/>
            <person name="Walter F."/>
            <person name="Albersmeier A."/>
            <person name="Kalinowski J."/>
            <person name="Ruckert C."/>
        </authorList>
    </citation>
    <scope>NUCLEOTIDE SEQUENCE [LARGE SCALE GENOMIC DNA]</scope>
    <source>
        <strain evidence="6 7">CGMCC 4.7111</strain>
    </source>
</reference>
<feature type="transmembrane region" description="Helical" evidence="5">
    <location>
        <begin position="13"/>
        <end position="33"/>
    </location>
</feature>
<evidence type="ECO:0000256" key="3">
    <source>
        <dbReference type="ARBA" id="ARBA00022989"/>
    </source>
</evidence>
<dbReference type="EMBL" id="BMMM01000014">
    <property type="protein sequence ID" value="GGN81305.1"/>
    <property type="molecule type" value="Genomic_DNA"/>
</dbReference>